<feature type="domain" description="EAL" evidence="3">
    <location>
        <begin position="548"/>
        <end position="801"/>
    </location>
</feature>
<feature type="transmembrane region" description="Helical" evidence="1">
    <location>
        <begin position="12"/>
        <end position="32"/>
    </location>
</feature>
<comment type="caution">
    <text evidence="6">The sequence shown here is derived from an EMBL/GenBank/DDBJ whole genome shotgun (WGS) entry which is preliminary data.</text>
</comment>
<feature type="transmembrane region" description="Helical" evidence="1">
    <location>
        <begin position="175"/>
        <end position="197"/>
    </location>
</feature>
<dbReference type="InterPro" id="IPR052155">
    <property type="entry name" value="Biofilm_reg_signaling"/>
</dbReference>
<dbReference type="RefSeq" id="WP_170146810.1">
    <property type="nucleotide sequence ID" value="NZ_RAPK01000006.1"/>
</dbReference>
<dbReference type="InterPro" id="IPR043128">
    <property type="entry name" value="Rev_trsase/Diguanyl_cyclase"/>
</dbReference>
<keyword evidence="1" id="KW-0472">Membrane</keyword>
<evidence type="ECO:0000259" key="4">
    <source>
        <dbReference type="PROSITE" id="PS50887"/>
    </source>
</evidence>
<dbReference type="Gene3D" id="3.20.20.450">
    <property type="entry name" value="EAL domain"/>
    <property type="match status" value="1"/>
</dbReference>
<dbReference type="PROSITE" id="PS50112">
    <property type="entry name" value="PAS"/>
    <property type="match status" value="1"/>
</dbReference>
<reference evidence="6 7" key="1">
    <citation type="submission" date="2018-09" db="EMBL/GenBank/DDBJ databases">
        <title>Genomic Encyclopedia of Archaeal and Bacterial Type Strains, Phase II (KMG-II): from individual species to whole genera.</title>
        <authorList>
            <person name="Goeker M."/>
        </authorList>
    </citation>
    <scope>NUCLEOTIDE SEQUENCE [LARGE SCALE GENOMIC DNA]</scope>
    <source>
        <strain evidence="6 7">DSM 17008</strain>
    </source>
</reference>
<organism evidence="6 7">
    <name type="scientific">Sinobaca qinghaiensis</name>
    <dbReference type="NCBI Taxonomy" id="342944"/>
    <lineage>
        <taxon>Bacteria</taxon>
        <taxon>Bacillati</taxon>
        <taxon>Bacillota</taxon>
        <taxon>Bacilli</taxon>
        <taxon>Bacillales</taxon>
        <taxon>Sporolactobacillaceae</taxon>
        <taxon>Sinobaca</taxon>
    </lineage>
</organism>
<dbReference type="SUPFAM" id="SSF55073">
    <property type="entry name" value="Nucleotide cyclase"/>
    <property type="match status" value="1"/>
</dbReference>
<dbReference type="GO" id="GO:0016020">
    <property type="term" value="C:membrane"/>
    <property type="evidence" value="ECO:0007669"/>
    <property type="project" value="UniProtKB-UniRule"/>
</dbReference>
<dbReference type="PANTHER" id="PTHR44757:SF2">
    <property type="entry name" value="BIOFILM ARCHITECTURE MAINTENANCE PROTEIN MBAA"/>
    <property type="match status" value="1"/>
</dbReference>
<dbReference type="EMBL" id="RAPK01000006">
    <property type="protein sequence ID" value="RKD76272.1"/>
    <property type="molecule type" value="Genomic_DNA"/>
</dbReference>
<evidence type="ECO:0000256" key="1">
    <source>
        <dbReference type="PROSITE-ProRule" id="PRU00244"/>
    </source>
</evidence>
<evidence type="ECO:0000259" key="5">
    <source>
        <dbReference type="PROSITE" id="PS50924"/>
    </source>
</evidence>
<dbReference type="InterPro" id="IPR000014">
    <property type="entry name" value="PAS"/>
</dbReference>
<dbReference type="PROSITE" id="PS50883">
    <property type="entry name" value="EAL"/>
    <property type="match status" value="1"/>
</dbReference>
<feature type="domain" description="PAS" evidence="2">
    <location>
        <begin position="254"/>
        <end position="324"/>
    </location>
</feature>
<dbReference type="SMART" id="SM00091">
    <property type="entry name" value="PAS"/>
    <property type="match status" value="1"/>
</dbReference>
<dbReference type="Proteomes" id="UP000285120">
    <property type="component" value="Unassembled WGS sequence"/>
</dbReference>
<dbReference type="NCBIfam" id="TIGR00229">
    <property type="entry name" value="sensory_box"/>
    <property type="match status" value="1"/>
</dbReference>
<dbReference type="InterPro" id="IPR001633">
    <property type="entry name" value="EAL_dom"/>
</dbReference>
<dbReference type="InterPro" id="IPR029787">
    <property type="entry name" value="Nucleotide_cyclase"/>
</dbReference>
<dbReference type="InterPro" id="IPR035965">
    <property type="entry name" value="PAS-like_dom_sf"/>
</dbReference>
<dbReference type="Gene3D" id="3.30.70.270">
    <property type="match status" value="1"/>
</dbReference>
<dbReference type="SMART" id="SM00052">
    <property type="entry name" value="EAL"/>
    <property type="match status" value="1"/>
</dbReference>
<keyword evidence="1" id="KW-0812">Transmembrane</keyword>
<dbReference type="CDD" id="cd01949">
    <property type="entry name" value="GGDEF"/>
    <property type="match status" value="1"/>
</dbReference>
<dbReference type="Pfam" id="PF03707">
    <property type="entry name" value="MHYT"/>
    <property type="match status" value="2"/>
</dbReference>
<dbReference type="CDD" id="cd00130">
    <property type="entry name" value="PAS"/>
    <property type="match status" value="1"/>
</dbReference>
<dbReference type="PANTHER" id="PTHR44757">
    <property type="entry name" value="DIGUANYLATE CYCLASE DGCP"/>
    <property type="match status" value="1"/>
</dbReference>
<dbReference type="InterPro" id="IPR000160">
    <property type="entry name" value="GGDEF_dom"/>
</dbReference>
<protein>
    <submittedName>
        <fullName evidence="6">PAS domain S-box-containing protein/diguanylate cyclase (GGDEF)-like protein</fullName>
    </submittedName>
</protein>
<dbReference type="InterPro" id="IPR013656">
    <property type="entry name" value="PAS_4"/>
</dbReference>
<dbReference type="CDD" id="cd01948">
    <property type="entry name" value="EAL"/>
    <property type="match status" value="1"/>
</dbReference>
<dbReference type="SUPFAM" id="SSF55785">
    <property type="entry name" value="PYP-like sensor domain (PAS domain)"/>
    <property type="match status" value="1"/>
</dbReference>
<feature type="domain" description="MHYT" evidence="5">
    <location>
        <begin position="8"/>
        <end position="203"/>
    </location>
</feature>
<dbReference type="AlphaFoldDB" id="A0A419V890"/>
<dbReference type="SUPFAM" id="SSF141868">
    <property type="entry name" value="EAL domain-like"/>
    <property type="match status" value="1"/>
</dbReference>
<keyword evidence="1" id="KW-1133">Transmembrane helix</keyword>
<dbReference type="PROSITE" id="PS50924">
    <property type="entry name" value="MHYT"/>
    <property type="match status" value="1"/>
</dbReference>
<dbReference type="InterPro" id="IPR005330">
    <property type="entry name" value="MHYT_dom"/>
</dbReference>
<feature type="domain" description="GGDEF" evidence="4">
    <location>
        <begin position="406"/>
        <end position="539"/>
    </location>
</feature>
<dbReference type="Gene3D" id="3.30.450.20">
    <property type="entry name" value="PAS domain"/>
    <property type="match status" value="1"/>
</dbReference>
<dbReference type="NCBIfam" id="TIGR00254">
    <property type="entry name" value="GGDEF"/>
    <property type="match status" value="1"/>
</dbReference>
<evidence type="ECO:0000313" key="6">
    <source>
        <dbReference type="EMBL" id="RKD76272.1"/>
    </source>
</evidence>
<feature type="transmembrane region" description="Helical" evidence="1">
    <location>
        <begin position="110"/>
        <end position="129"/>
    </location>
</feature>
<sequence>MFEIIETYQLGTAAISVLVAVLASYAALHVSAQMVDSRGIRRKLWLFSGSLVMAIGIWSMHIIGMMAVHLGIPVEYNPWLLSVSFGAAWLGALIAFWVVSVSSSLHGLRLLSAGVCMGSAIAAMHYIGMEAMERTIITYNVPLLLLSILVSIGASILALRCFYVFPAWPDSKKKYALKAASAVLLGAAISGTHYIGLSAARFRIYADSPASGEVTSLTMAVIIGLLVFLIQGVFILVAFYDRRVVSQAVKLTDNEQRYQSLIAHSVDAIFTLDLQGKFRRMNQIGVEWSGLSLSQWTLKSWEQLFHGDTVDLTVKHFRQVVTEERAVNFNTAITAKGRALHLNVTLIPLYLDGKLDGVQGIARDISEQVVGEQQLQQAAYHDLLTGLPNRRSFVHHLKEKFQRSDEGYALLFLDLNRFKVINDSIGHTVGDQLLEAAAGRLKNKVGDAGFLARLGGDEFTIFLPDYISKERLESQVEHLLEAFSTPFFIDGYTLSTSASVGIALAPQDGRDPDTLIKHADLAMYESKKRGPNSVTFFHPQLAEASQFLLQKELDLQLGIDREEFFLEYQPRIGCHHRRIAGVEALVSWKKSDGTIVPPGQFIPLSEETGQIIPLGAFVLDQACRQAKQWQENGTPILVSVNLSARQFQSVELVPYIKALLERYKLPPSLLELEVTESMTMNCTDHSIQMLHQLRALGVSLSMDDFGTGYSSLSHLKDFPIQRLKLDRTFVQGVHENSKTEKITQAIIALGRYLDLEVTGEGAETEEQVAYLEAHHCSDIQGFYFSKALSVEELEERYLSRMAFSGESK</sequence>
<evidence type="ECO:0000259" key="3">
    <source>
        <dbReference type="PROSITE" id="PS50883"/>
    </source>
</evidence>
<gene>
    <name evidence="6" type="ORF">ATL39_0487</name>
</gene>
<feature type="transmembrane region" description="Helical" evidence="1">
    <location>
        <begin position="217"/>
        <end position="240"/>
    </location>
</feature>
<dbReference type="Pfam" id="PF08448">
    <property type="entry name" value="PAS_4"/>
    <property type="match status" value="1"/>
</dbReference>
<dbReference type="Pfam" id="PF00563">
    <property type="entry name" value="EAL"/>
    <property type="match status" value="1"/>
</dbReference>
<name>A0A419V890_9BACL</name>
<proteinExistence type="predicted"/>
<accession>A0A419V890</accession>
<feature type="transmembrane region" description="Helical" evidence="1">
    <location>
        <begin position="141"/>
        <end position="163"/>
    </location>
</feature>
<evidence type="ECO:0000259" key="2">
    <source>
        <dbReference type="PROSITE" id="PS50112"/>
    </source>
</evidence>
<dbReference type="Pfam" id="PF00990">
    <property type="entry name" value="GGDEF"/>
    <property type="match status" value="1"/>
</dbReference>
<dbReference type="InterPro" id="IPR035919">
    <property type="entry name" value="EAL_sf"/>
</dbReference>
<evidence type="ECO:0000313" key="7">
    <source>
        <dbReference type="Proteomes" id="UP000285120"/>
    </source>
</evidence>
<dbReference type="PROSITE" id="PS50887">
    <property type="entry name" value="GGDEF"/>
    <property type="match status" value="1"/>
</dbReference>
<dbReference type="SMART" id="SM00267">
    <property type="entry name" value="GGDEF"/>
    <property type="match status" value="1"/>
</dbReference>
<feature type="transmembrane region" description="Helical" evidence="1">
    <location>
        <begin position="79"/>
        <end position="98"/>
    </location>
</feature>
<keyword evidence="7" id="KW-1185">Reference proteome</keyword>
<feature type="transmembrane region" description="Helical" evidence="1">
    <location>
        <begin position="44"/>
        <end position="67"/>
    </location>
</feature>